<sequence length="103" mass="11830">MSFDVRTTHVYCKPVKKVLPCRSSIRSNDPFYDILLAADHDGEEVKSAPSILNSYNDDDVTHDVLQLLAIVLKRKQQEEDEILAAFGPMLYIIDQSLFFNYYS</sequence>
<accession>A0A2U1MAI6</accession>
<evidence type="ECO:0000313" key="2">
    <source>
        <dbReference type="Proteomes" id="UP000245207"/>
    </source>
</evidence>
<name>A0A2U1MAI6_ARTAN</name>
<proteinExistence type="predicted"/>
<dbReference type="Proteomes" id="UP000245207">
    <property type="component" value="Unassembled WGS sequence"/>
</dbReference>
<dbReference type="OrthoDB" id="1488378at2759"/>
<organism evidence="1 2">
    <name type="scientific">Artemisia annua</name>
    <name type="common">Sweet wormwood</name>
    <dbReference type="NCBI Taxonomy" id="35608"/>
    <lineage>
        <taxon>Eukaryota</taxon>
        <taxon>Viridiplantae</taxon>
        <taxon>Streptophyta</taxon>
        <taxon>Embryophyta</taxon>
        <taxon>Tracheophyta</taxon>
        <taxon>Spermatophyta</taxon>
        <taxon>Magnoliopsida</taxon>
        <taxon>eudicotyledons</taxon>
        <taxon>Gunneridae</taxon>
        <taxon>Pentapetalae</taxon>
        <taxon>asterids</taxon>
        <taxon>campanulids</taxon>
        <taxon>Asterales</taxon>
        <taxon>Asteraceae</taxon>
        <taxon>Asteroideae</taxon>
        <taxon>Anthemideae</taxon>
        <taxon>Artemisiinae</taxon>
        <taxon>Artemisia</taxon>
    </lineage>
</organism>
<comment type="caution">
    <text evidence="1">The sequence shown here is derived from an EMBL/GenBank/DDBJ whole genome shotgun (WGS) entry which is preliminary data.</text>
</comment>
<dbReference type="EMBL" id="PKPP01005964">
    <property type="protein sequence ID" value="PWA58202.1"/>
    <property type="molecule type" value="Genomic_DNA"/>
</dbReference>
<reference evidence="1 2" key="1">
    <citation type="journal article" date="2018" name="Mol. Plant">
        <title>The genome of Artemisia annua provides insight into the evolution of Asteraceae family and artemisinin biosynthesis.</title>
        <authorList>
            <person name="Shen Q."/>
            <person name="Zhang L."/>
            <person name="Liao Z."/>
            <person name="Wang S."/>
            <person name="Yan T."/>
            <person name="Shi P."/>
            <person name="Liu M."/>
            <person name="Fu X."/>
            <person name="Pan Q."/>
            <person name="Wang Y."/>
            <person name="Lv Z."/>
            <person name="Lu X."/>
            <person name="Zhang F."/>
            <person name="Jiang W."/>
            <person name="Ma Y."/>
            <person name="Chen M."/>
            <person name="Hao X."/>
            <person name="Li L."/>
            <person name="Tang Y."/>
            <person name="Lv G."/>
            <person name="Zhou Y."/>
            <person name="Sun X."/>
            <person name="Brodelius P.E."/>
            <person name="Rose J.K.C."/>
            <person name="Tang K."/>
        </authorList>
    </citation>
    <scope>NUCLEOTIDE SEQUENCE [LARGE SCALE GENOMIC DNA]</scope>
    <source>
        <strain evidence="2">cv. Huhao1</strain>
        <tissue evidence="1">Leaf</tissue>
    </source>
</reference>
<dbReference type="AlphaFoldDB" id="A0A2U1MAI6"/>
<evidence type="ECO:0000313" key="1">
    <source>
        <dbReference type="EMBL" id="PWA58202.1"/>
    </source>
</evidence>
<protein>
    <submittedName>
        <fullName evidence="1">Uncharacterized protein</fullName>
    </submittedName>
</protein>
<keyword evidence="2" id="KW-1185">Reference proteome</keyword>
<gene>
    <name evidence="1" type="ORF">CTI12_AA399120</name>
</gene>